<dbReference type="EC" id="3.5.1.89" evidence="2"/>
<evidence type="ECO:0000313" key="5">
    <source>
        <dbReference type="EMBL" id="KAL3800167.1"/>
    </source>
</evidence>
<reference evidence="5 6" key="1">
    <citation type="journal article" date="2020" name="G3 (Bethesda)">
        <title>Improved Reference Genome for Cyclotella cryptica CCMP332, a Model for Cell Wall Morphogenesis, Salinity Adaptation, and Lipid Production in Diatoms (Bacillariophyta).</title>
        <authorList>
            <person name="Roberts W.R."/>
            <person name="Downey K.M."/>
            <person name="Ruck E.C."/>
            <person name="Traller J.C."/>
            <person name="Alverson A.J."/>
        </authorList>
    </citation>
    <scope>NUCLEOTIDE SEQUENCE [LARGE SCALE GENOMIC DNA]</scope>
    <source>
        <strain evidence="5 6">CCMP332</strain>
    </source>
</reference>
<name>A0ABD3QJB4_9STRA</name>
<evidence type="ECO:0000256" key="2">
    <source>
        <dbReference type="ARBA" id="ARBA00012176"/>
    </source>
</evidence>
<dbReference type="PANTHER" id="PTHR12993:SF11">
    <property type="entry name" value="N-ACETYLGLUCOSAMINYL-PHOSPHATIDYLINOSITOL DE-N-ACETYLASE"/>
    <property type="match status" value="1"/>
</dbReference>
<dbReference type="PROSITE" id="PS51886">
    <property type="entry name" value="TLDC"/>
    <property type="match status" value="1"/>
</dbReference>
<evidence type="ECO:0000256" key="3">
    <source>
        <dbReference type="SAM" id="Phobius"/>
    </source>
</evidence>
<dbReference type="AlphaFoldDB" id="A0ABD3QJB4"/>
<accession>A0ABD3QJB4</accession>
<protein>
    <recommendedName>
        <fullName evidence="2">N-acetylglucosaminylphosphatidylinositol deacetylase</fullName>
        <ecNumber evidence="2">3.5.1.89</ecNumber>
    </recommendedName>
</protein>
<keyword evidence="3" id="KW-0812">Transmembrane</keyword>
<feature type="domain" description="TLDc" evidence="4">
    <location>
        <begin position="360"/>
        <end position="544"/>
    </location>
</feature>
<keyword evidence="3" id="KW-1133">Transmembrane helix</keyword>
<dbReference type="PANTHER" id="PTHR12993">
    <property type="entry name" value="N-ACETYLGLUCOSAMINYL-PHOSPHATIDYLINOSITOL DE-N-ACETYLASE-RELATED"/>
    <property type="match status" value="1"/>
</dbReference>
<evidence type="ECO:0000259" key="4">
    <source>
        <dbReference type="PROSITE" id="PS51886"/>
    </source>
</evidence>
<keyword evidence="3" id="KW-0472">Membrane</keyword>
<feature type="transmembrane region" description="Helical" evidence="3">
    <location>
        <begin position="225"/>
        <end position="254"/>
    </location>
</feature>
<evidence type="ECO:0000256" key="1">
    <source>
        <dbReference type="ARBA" id="ARBA00006066"/>
    </source>
</evidence>
<dbReference type="InterPro" id="IPR024078">
    <property type="entry name" value="LmbE-like_dom_sf"/>
</dbReference>
<sequence>MAGSDEPTDVQRDLWILVTAHPDDESMFFLPTLRNLLLPNGNNQCLHILCLCNGAYERSSDGPIRTKELYDACKIIGINSPSVTVINEDSLKDGPNEVWDGSLVAAKIMDCIKEAVLSCTNRDDKRTRWKYVDNTIPPSAKQKAQSINLNILTFDLGGVSHHPNHVDTFKGVRYLLHEKAYSTRVSNVDSNAIHSHMTLSNDTENIQIKIRVTTLKTISNPLYKYFFWAFYELLPYLVLLSLQLIWQLILFLVGRRIWSRNPTRDESIMVPHFSGQTNISETTTRYRMMEPTLAWRAMSAHQSQFVWYRRLSVMFSRYTFINDLVELLPDESCLFPKEEEDQNLPSVVAIQEEESDPKFLLATEQMNALRDSILPPSLQLRPWKRVYSLSRDGDSFIAFQRLVCGWNSKNGQHSTLLVVRTTHGEVIGGYADIPFVETVKHPSGGGAGSCLFKMEQGMSENEPKISVYGKSNGACKRIVLDATRRIIAFGGGAGEGGEDNGFGLCLEDGFLRGTTARCEAFGNEKLVNGGDVFEVTDMEVWGFVFGQL</sequence>
<gene>
    <name evidence="5" type="ORF">HJC23_001088</name>
</gene>
<dbReference type="InterPro" id="IPR003737">
    <property type="entry name" value="GlcNAc_PI_deacetylase-related"/>
</dbReference>
<comment type="similarity">
    <text evidence="1">Belongs to the PIGL family.</text>
</comment>
<dbReference type="EMBL" id="JABMIG020000034">
    <property type="protein sequence ID" value="KAL3800167.1"/>
    <property type="molecule type" value="Genomic_DNA"/>
</dbReference>
<dbReference type="Proteomes" id="UP001516023">
    <property type="component" value="Unassembled WGS sequence"/>
</dbReference>
<dbReference type="GO" id="GO:0000225">
    <property type="term" value="F:N-acetylglucosaminylphosphatidylinositol deacetylase activity"/>
    <property type="evidence" value="ECO:0007669"/>
    <property type="project" value="UniProtKB-EC"/>
</dbReference>
<organism evidence="5 6">
    <name type="scientific">Cyclotella cryptica</name>
    <dbReference type="NCBI Taxonomy" id="29204"/>
    <lineage>
        <taxon>Eukaryota</taxon>
        <taxon>Sar</taxon>
        <taxon>Stramenopiles</taxon>
        <taxon>Ochrophyta</taxon>
        <taxon>Bacillariophyta</taxon>
        <taxon>Coscinodiscophyceae</taxon>
        <taxon>Thalassiosirophycidae</taxon>
        <taxon>Stephanodiscales</taxon>
        <taxon>Stephanodiscaceae</taxon>
        <taxon>Cyclotella</taxon>
    </lineage>
</organism>
<dbReference type="InterPro" id="IPR006571">
    <property type="entry name" value="TLDc_dom"/>
</dbReference>
<dbReference type="SUPFAM" id="SSF102588">
    <property type="entry name" value="LmbE-like"/>
    <property type="match status" value="1"/>
</dbReference>
<dbReference type="SMART" id="SM00584">
    <property type="entry name" value="TLDc"/>
    <property type="match status" value="1"/>
</dbReference>
<keyword evidence="6" id="KW-1185">Reference proteome</keyword>
<dbReference type="Pfam" id="PF07534">
    <property type="entry name" value="TLD"/>
    <property type="match status" value="1"/>
</dbReference>
<evidence type="ECO:0000313" key="6">
    <source>
        <dbReference type="Proteomes" id="UP001516023"/>
    </source>
</evidence>
<comment type="caution">
    <text evidence="5">The sequence shown here is derived from an EMBL/GenBank/DDBJ whole genome shotgun (WGS) entry which is preliminary data.</text>
</comment>
<dbReference type="Pfam" id="PF02585">
    <property type="entry name" value="PIG-L"/>
    <property type="match status" value="1"/>
</dbReference>
<dbReference type="Gene3D" id="3.40.50.10320">
    <property type="entry name" value="LmbE-like"/>
    <property type="match status" value="1"/>
</dbReference>
<proteinExistence type="inferred from homology"/>